<keyword evidence="2" id="KW-1185">Reference proteome</keyword>
<dbReference type="Gramene" id="PNW82001">
    <property type="protein sequence ID" value="PNW82001"/>
    <property type="gene ID" value="CHLRE_06g269650v5"/>
</dbReference>
<protein>
    <recommendedName>
        <fullName evidence="3">CBM20 domain-containing protein</fullName>
    </recommendedName>
</protein>
<dbReference type="SUPFAM" id="SSF68906">
    <property type="entry name" value="SAP domain"/>
    <property type="match status" value="1"/>
</dbReference>
<dbReference type="FunFam" id="2.60.40.10:FF:000552">
    <property type="entry name" value="Related to glucoamylase"/>
    <property type="match status" value="1"/>
</dbReference>
<dbReference type="InParanoid" id="A8HW77"/>
<dbReference type="PANTHER" id="PTHR15048:SF0">
    <property type="entry name" value="STARCH-BINDING DOMAIN-CONTAINING PROTEIN 1"/>
    <property type="match status" value="1"/>
</dbReference>
<dbReference type="Gene3D" id="2.60.40.10">
    <property type="entry name" value="Immunoglobulins"/>
    <property type="match status" value="1"/>
</dbReference>
<reference evidence="1 2" key="1">
    <citation type="journal article" date="2007" name="Science">
        <title>The Chlamydomonas genome reveals the evolution of key animal and plant functions.</title>
        <authorList>
            <person name="Merchant S.S."/>
            <person name="Prochnik S.E."/>
            <person name="Vallon O."/>
            <person name="Harris E.H."/>
            <person name="Karpowicz S.J."/>
            <person name="Witman G.B."/>
            <person name="Terry A."/>
            <person name="Salamov A."/>
            <person name="Fritz-Laylin L.K."/>
            <person name="Marechal-Drouard L."/>
            <person name="Marshall W.F."/>
            <person name="Qu L.H."/>
            <person name="Nelson D.R."/>
            <person name="Sanderfoot A.A."/>
            <person name="Spalding M.H."/>
            <person name="Kapitonov V.V."/>
            <person name="Ren Q."/>
            <person name="Ferris P."/>
            <person name="Lindquist E."/>
            <person name="Shapiro H."/>
            <person name="Lucas S.M."/>
            <person name="Grimwood J."/>
            <person name="Schmutz J."/>
            <person name="Cardol P."/>
            <person name="Cerutti H."/>
            <person name="Chanfreau G."/>
            <person name="Chen C.L."/>
            <person name="Cognat V."/>
            <person name="Croft M.T."/>
            <person name="Dent R."/>
            <person name="Dutcher S."/>
            <person name="Fernandez E."/>
            <person name="Fukuzawa H."/>
            <person name="Gonzalez-Ballester D."/>
            <person name="Gonzalez-Halphen D."/>
            <person name="Hallmann A."/>
            <person name="Hanikenne M."/>
            <person name="Hippler M."/>
            <person name="Inwood W."/>
            <person name="Jabbari K."/>
            <person name="Kalanon M."/>
            <person name="Kuras R."/>
            <person name="Lefebvre P.A."/>
            <person name="Lemaire S.D."/>
            <person name="Lobanov A.V."/>
            <person name="Lohr M."/>
            <person name="Manuell A."/>
            <person name="Meier I."/>
            <person name="Mets L."/>
            <person name="Mittag M."/>
            <person name="Mittelmeier T."/>
            <person name="Moroney J.V."/>
            <person name="Moseley J."/>
            <person name="Napoli C."/>
            <person name="Nedelcu A.M."/>
            <person name="Niyogi K."/>
            <person name="Novoselov S.V."/>
            <person name="Paulsen I.T."/>
            <person name="Pazour G."/>
            <person name="Purton S."/>
            <person name="Ral J.P."/>
            <person name="Riano-Pachon D.M."/>
            <person name="Riekhof W."/>
            <person name="Rymarquis L."/>
            <person name="Schroda M."/>
            <person name="Stern D."/>
            <person name="Umen J."/>
            <person name="Willows R."/>
            <person name="Wilson N."/>
            <person name="Zimmer S.L."/>
            <person name="Allmer J."/>
            <person name="Balk J."/>
            <person name="Bisova K."/>
            <person name="Chen C.J."/>
            <person name="Elias M."/>
            <person name="Gendler K."/>
            <person name="Hauser C."/>
            <person name="Lamb M.R."/>
            <person name="Ledford H."/>
            <person name="Long J.C."/>
            <person name="Minagawa J."/>
            <person name="Page M.D."/>
            <person name="Pan J."/>
            <person name="Pootakham W."/>
            <person name="Roje S."/>
            <person name="Rose A."/>
            <person name="Stahlberg E."/>
            <person name="Terauchi A.M."/>
            <person name="Yang P."/>
            <person name="Ball S."/>
            <person name="Bowler C."/>
            <person name="Dieckmann C.L."/>
            <person name="Gladyshev V.N."/>
            <person name="Green P."/>
            <person name="Jorgensen R."/>
            <person name="Mayfield S."/>
            <person name="Mueller-Roeber B."/>
            <person name="Rajamani S."/>
            <person name="Sayre R.T."/>
            <person name="Brokstein P."/>
            <person name="Dubchak I."/>
            <person name="Goodstein D."/>
            <person name="Hornick L."/>
            <person name="Huang Y.W."/>
            <person name="Jhaveri J."/>
            <person name="Luo Y."/>
            <person name="Martinez D."/>
            <person name="Ngau W.C."/>
            <person name="Otillar B."/>
            <person name="Poliakov A."/>
            <person name="Porter A."/>
            <person name="Szajkowski L."/>
            <person name="Werner G."/>
            <person name="Zhou K."/>
            <person name="Grigoriev I.V."/>
            <person name="Rokhsar D.S."/>
            <person name="Grossman A.R."/>
        </authorList>
    </citation>
    <scope>NUCLEOTIDE SEQUENCE [LARGE SCALE GENOMIC DNA]</scope>
    <source>
        <strain evidence="2">CC-503</strain>
    </source>
</reference>
<gene>
    <name evidence="1" type="ORF">CHLRE_06g269650v5</name>
</gene>
<dbReference type="OrthoDB" id="568288at2759"/>
<dbReference type="PaxDb" id="3055-EDP08210"/>
<dbReference type="SMART" id="SM01065">
    <property type="entry name" value="CBM_2"/>
    <property type="match status" value="1"/>
</dbReference>
<dbReference type="PROSITE" id="PS50800">
    <property type="entry name" value="SAP"/>
    <property type="match status" value="1"/>
</dbReference>
<dbReference type="eggNOG" id="ENOG502QU99">
    <property type="taxonomic scope" value="Eukaryota"/>
</dbReference>
<evidence type="ECO:0000313" key="2">
    <source>
        <dbReference type="Proteomes" id="UP000006906"/>
    </source>
</evidence>
<dbReference type="GO" id="GO:0016020">
    <property type="term" value="C:membrane"/>
    <property type="evidence" value="ECO:0000318"/>
    <property type="project" value="GO_Central"/>
</dbReference>
<dbReference type="HOGENOM" id="CLU_840334_0_0_1"/>
<dbReference type="OMA" id="QRECHFG"/>
<evidence type="ECO:0000313" key="1">
    <source>
        <dbReference type="EMBL" id="PNW82001.1"/>
    </source>
</evidence>
<dbReference type="InterPro" id="IPR013783">
    <property type="entry name" value="Ig-like_fold"/>
</dbReference>
<dbReference type="Pfam" id="PF00686">
    <property type="entry name" value="CBM_20"/>
    <property type="match status" value="1"/>
</dbReference>
<dbReference type="Pfam" id="PF02037">
    <property type="entry name" value="SAP"/>
    <property type="match status" value="1"/>
</dbReference>
<dbReference type="CDD" id="cd05467">
    <property type="entry name" value="CBM20"/>
    <property type="match status" value="1"/>
</dbReference>
<accession>A8HW77</accession>
<dbReference type="RefSeq" id="XP_001696233.1">
    <property type="nucleotide sequence ID" value="XM_001696181.2"/>
</dbReference>
<dbReference type="PROSITE" id="PS51166">
    <property type="entry name" value="CBM20"/>
    <property type="match status" value="1"/>
</dbReference>
<dbReference type="AlphaFoldDB" id="A8HW77"/>
<dbReference type="SMART" id="SM00513">
    <property type="entry name" value="SAP"/>
    <property type="match status" value="1"/>
</dbReference>
<name>A8HW77_CHLRE</name>
<dbReference type="STRING" id="3055.A8HW77"/>
<organism evidence="1 2">
    <name type="scientific">Chlamydomonas reinhardtii</name>
    <name type="common">Chlamydomonas smithii</name>
    <dbReference type="NCBI Taxonomy" id="3055"/>
    <lineage>
        <taxon>Eukaryota</taxon>
        <taxon>Viridiplantae</taxon>
        <taxon>Chlorophyta</taxon>
        <taxon>core chlorophytes</taxon>
        <taxon>Chlorophyceae</taxon>
        <taxon>CS clade</taxon>
        <taxon>Chlamydomonadales</taxon>
        <taxon>Chlamydomonadaceae</taxon>
        <taxon>Chlamydomonas</taxon>
    </lineage>
</organism>
<evidence type="ECO:0008006" key="3">
    <source>
        <dbReference type="Google" id="ProtNLM"/>
    </source>
</evidence>
<dbReference type="GO" id="GO:2001070">
    <property type="term" value="F:starch binding"/>
    <property type="evidence" value="ECO:0007669"/>
    <property type="project" value="InterPro"/>
</dbReference>
<dbReference type="KEGG" id="cre:CHLRE_06g269650v5"/>
<dbReference type="EMBL" id="CM008967">
    <property type="protein sequence ID" value="PNW82001.1"/>
    <property type="molecule type" value="Genomic_DNA"/>
</dbReference>
<dbReference type="GeneID" id="5721868"/>
<dbReference type="PANTHER" id="PTHR15048">
    <property type="entry name" value="STARCH-BINDING DOMAIN-CONTAINING PROTEIN 1"/>
    <property type="match status" value="1"/>
</dbReference>
<dbReference type="Proteomes" id="UP000006906">
    <property type="component" value="Chromosome 6"/>
</dbReference>
<proteinExistence type="predicted"/>
<dbReference type="ExpressionAtlas" id="A8HW77">
    <property type="expression patterns" value="differential"/>
</dbReference>
<dbReference type="SUPFAM" id="SSF49452">
    <property type="entry name" value="Starch-binding domain-like"/>
    <property type="match status" value="1"/>
</dbReference>
<dbReference type="InterPro" id="IPR036361">
    <property type="entry name" value="SAP_dom_sf"/>
</dbReference>
<dbReference type="InterPro" id="IPR013784">
    <property type="entry name" value="Carb-bd-like_fold"/>
</dbReference>
<dbReference type="Gene3D" id="1.10.720.30">
    <property type="entry name" value="SAP domain"/>
    <property type="match status" value="1"/>
</dbReference>
<sequence>MLTKRLPAAAGLRSSLRRNAVVVRASSVDVTFKIHRHVEYGQSLLLVGGPAELGNWDGTKAVPLEWSEGDNWTAKVSLPAGASAEYKYIIKRKDSLDWCPGQNKAVALPAAVAVEVSDSWEHSTNTMAVTVPAEAAAAPAPMAPIVAEVPAPAPEAPMVAEALAPAPATPIVVAEAPVPVHYHEISAEAVERAEHRAVAVSTVENIEAEELDATLAPPAPAPAPISGASSSGSGFLANNIVQAAPKGAIALGASDPVRDYEEADKFQVVEVGAVVETAGATATLKATAPVAAKKALDVLTVSELKSELKRRGLSSLGTRRELITRLQQAGL</sequence>
<dbReference type="InterPro" id="IPR002044">
    <property type="entry name" value="CBM20"/>
</dbReference>
<dbReference type="InterPro" id="IPR003034">
    <property type="entry name" value="SAP_dom"/>
</dbReference>